<evidence type="ECO:0000313" key="4">
    <source>
        <dbReference type="Proteomes" id="UP000054921"/>
    </source>
</evidence>
<dbReference type="RefSeq" id="WP_028380258.1">
    <property type="nucleotide sequence ID" value="NZ_CAAAIT010000001.1"/>
</dbReference>
<proteinExistence type="predicted"/>
<keyword evidence="1" id="KW-1133">Transmembrane helix</keyword>
<evidence type="ECO:0000313" key="5">
    <source>
        <dbReference type="Proteomes" id="UP000277577"/>
    </source>
</evidence>
<dbReference type="Proteomes" id="UP000054921">
    <property type="component" value="Unassembled WGS sequence"/>
</dbReference>
<dbReference type="OrthoDB" id="5734946at2"/>
<dbReference type="PATRIC" id="fig|28084.5.peg.2061"/>
<organism evidence="2 4">
    <name type="scientific">Legionella cherrii</name>
    <dbReference type="NCBI Taxonomy" id="28084"/>
    <lineage>
        <taxon>Bacteria</taxon>
        <taxon>Pseudomonadati</taxon>
        <taxon>Pseudomonadota</taxon>
        <taxon>Gammaproteobacteria</taxon>
        <taxon>Legionellales</taxon>
        <taxon>Legionellaceae</taxon>
        <taxon>Legionella</taxon>
    </lineage>
</organism>
<dbReference type="AlphaFoldDB" id="A0A0W0S8X8"/>
<reference evidence="3 5" key="2">
    <citation type="submission" date="2018-12" db="EMBL/GenBank/DDBJ databases">
        <authorList>
            <consortium name="Pathogen Informatics"/>
        </authorList>
    </citation>
    <scope>NUCLEOTIDE SEQUENCE [LARGE SCALE GENOMIC DNA]</scope>
    <source>
        <strain evidence="3 5">NCTC11976</strain>
    </source>
</reference>
<evidence type="ECO:0000256" key="1">
    <source>
        <dbReference type="SAM" id="Phobius"/>
    </source>
</evidence>
<dbReference type="STRING" id="28084.Lche_1899"/>
<dbReference type="Proteomes" id="UP000277577">
    <property type="component" value="Chromosome"/>
</dbReference>
<gene>
    <name evidence="2" type="ORF">Lche_1899</name>
    <name evidence="3" type="ORF">NCTC11976_02594</name>
</gene>
<dbReference type="Pfam" id="PF16137">
    <property type="entry name" value="DUF4845"/>
    <property type="match status" value="1"/>
</dbReference>
<dbReference type="EMBL" id="LNXW01000013">
    <property type="protein sequence ID" value="KTC79879.1"/>
    <property type="molecule type" value="Genomic_DNA"/>
</dbReference>
<feature type="transmembrane region" description="Helical" evidence="1">
    <location>
        <begin position="12"/>
        <end position="34"/>
    </location>
</feature>
<sequence length="130" mass="14529">MRKQHGMTFIGTLFTVVVLVMAAVVIMRIIPVYLQYYSVLKSVKGLNTIPPSTLTGDPVADVNVLKSTLDKRLDINGVESLKENQLSIEPLGANKFRVKLKYQVIKPLVYNMSLLFDFDHTEEVVTGSES</sequence>
<keyword evidence="1 2" id="KW-0812">Transmembrane</keyword>
<keyword evidence="5" id="KW-1185">Reference proteome</keyword>
<evidence type="ECO:0000313" key="2">
    <source>
        <dbReference type="EMBL" id="KTC79879.1"/>
    </source>
</evidence>
<protein>
    <submittedName>
        <fullName evidence="2">Transmembrane protein</fullName>
    </submittedName>
</protein>
<dbReference type="InterPro" id="IPR032314">
    <property type="entry name" value="DUF4845"/>
</dbReference>
<name>A0A0W0S8X8_9GAMM</name>
<reference evidence="2 4" key="1">
    <citation type="submission" date="2015-11" db="EMBL/GenBank/DDBJ databases">
        <title>Genomic analysis of 38 Legionella species identifies large and diverse effector repertoires.</title>
        <authorList>
            <person name="Burstein D."/>
            <person name="Amaro F."/>
            <person name="Zusman T."/>
            <person name="Lifshitz Z."/>
            <person name="Cohen O."/>
            <person name="Gilbert J.A."/>
            <person name="Pupko T."/>
            <person name="Shuman H.A."/>
            <person name="Segal G."/>
        </authorList>
    </citation>
    <scope>NUCLEOTIDE SEQUENCE [LARGE SCALE GENOMIC DNA]</scope>
    <source>
        <strain evidence="2 4">ORW</strain>
    </source>
</reference>
<dbReference type="EMBL" id="LR134173">
    <property type="protein sequence ID" value="VEB38167.1"/>
    <property type="molecule type" value="Genomic_DNA"/>
</dbReference>
<evidence type="ECO:0000313" key="3">
    <source>
        <dbReference type="EMBL" id="VEB38167.1"/>
    </source>
</evidence>
<keyword evidence="1" id="KW-0472">Membrane</keyword>
<accession>A0A0W0S8X8</accession>